<dbReference type="EMBL" id="CAJJDO010000044">
    <property type="protein sequence ID" value="CAD8166242.1"/>
    <property type="molecule type" value="Genomic_DNA"/>
</dbReference>
<name>A0A8S1UR15_9CILI</name>
<proteinExistence type="predicted"/>
<evidence type="ECO:0000313" key="2">
    <source>
        <dbReference type="Proteomes" id="UP000689195"/>
    </source>
</evidence>
<protein>
    <submittedName>
        <fullName evidence="1">Uncharacterized protein</fullName>
    </submittedName>
</protein>
<dbReference type="Proteomes" id="UP000689195">
    <property type="component" value="Unassembled WGS sequence"/>
</dbReference>
<dbReference type="AlphaFoldDB" id="A0A8S1UR15"/>
<comment type="caution">
    <text evidence="1">The sequence shown here is derived from an EMBL/GenBank/DDBJ whole genome shotgun (WGS) entry which is preliminary data.</text>
</comment>
<sequence length="259" mass="30863">MLKTVKNQIEQQQEEITPIFNRLLKIIKQRMTDIQDLSTKNQILWNVLHQNQIFLYTLKSNIYEDWIINKKMVVSKIYKIEAFLERIVQSGYKTNFLYDQIHNNFFPYKKFESIIVKLKGLDAFNNQLVETLFYFKNQENGDKIYKINGQILKKNINQAEKMISHYLIQNKLNIQITKVNMEQKGIKSNNGSIFGKDNRLGVETIIQWDKRKDCGLIYVKIIGRIQLKKAFIIQLKELVFGIQIAILRRQENRKMDRIN</sequence>
<keyword evidence="2" id="KW-1185">Reference proteome</keyword>
<gene>
    <name evidence="1" type="ORF">PPENT_87.1.T0440041</name>
</gene>
<evidence type="ECO:0000313" key="1">
    <source>
        <dbReference type="EMBL" id="CAD8166242.1"/>
    </source>
</evidence>
<reference evidence="1" key="1">
    <citation type="submission" date="2021-01" db="EMBL/GenBank/DDBJ databases">
        <authorList>
            <consortium name="Genoscope - CEA"/>
            <person name="William W."/>
        </authorList>
    </citation>
    <scope>NUCLEOTIDE SEQUENCE</scope>
</reference>
<accession>A0A8S1UR15</accession>
<organism evidence="1 2">
    <name type="scientific">Paramecium pentaurelia</name>
    <dbReference type="NCBI Taxonomy" id="43138"/>
    <lineage>
        <taxon>Eukaryota</taxon>
        <taxon>Sar</taxon>
        <taxon>Alveolata</taxon>
        <taxon>Ciliophora</taxon>
        <taxon>Intramacronucleata</taxon>
        <taxon>Oligohymenophorea</taxon>
        <taxon>Peniculida</taxon>
        <taxon>Parameciidae</taxon>
        <taxon>Paramecium</taxon>
    </lineage>
</organism>